<feature type="region of interest" description="Disordered" evidence="1">
    <location>
        <begin position="300"/>
        <end position="334"/>
    </location>
</feature>
<accession>A0A317F437</accession>
<name>A0A317F437_9SPHI</name>
<evidence type="ECO:0000313" key="3">
    <source>
        <dbReference type="Proteomes" id="UP000245391"/>
    </source>
</evidence>
<evidence type="ECO:0008006" key="4">
    <source>
        <dbReference type="Google" id="ProtNLM"/>
    </source>
</evidence>
<dbReference type="AlphaFoldDB" id="A0A317F437"/>
<feature type="compositionally biased region" description="Polar residues" evidence="1">
    <location>
        <begin position="324"/>
        <end position="334"/>
    </location>
</feature>
<reference evidence="3" key="1">
    <citation type="submission" date="2018-05" db="EMBL/GenBank/DDBJ databases">
        <title>Pedobacter paludis sp. nov., isolated from wetland soil.</title>
        <authorList>
            <person name="Zhang Y."/>
        </authorList>
    </citation>
    <scope>NUCLEOTIDE SEQUENCE [LARGE SCALE GENOMIC DNA]</scope>
    <source>
        <strain evidence="3">R-8</strain>
    </source>
</reference>
<organism evidence="2 3">
    <name type="scientific">Pedobacter paludis</name>
    <dbReference type="NCBI Taxonomy" id="2203212"/>
    <lineage>
        <taxon>Bacteria</taxon>
        <taxon>Pseudomonadati</taxon>
        <taxon>Bacteroidota</taxon>
        <taxon>Sphingobacteriia</taxon>
        <taxon>Sphingobacteriales</taxon>
        <taxon>Sphingobacteriaceae</taxon>
        <taxon>Pedobacter</taxon>
    </lineage>
</organism>
<comment type="caution">
    <text evidence="2">The sequence shown here is derived from an EMBL/GenBank/DDBJ whole genome shotgun (WGS) entry which is preliminary data.</text>
</comment>
<dbReference type="EMBL" id="QGNY01000001">
    <property type="protein sequence ID" value="PWS33904.1"/>
    <property type="molecule type" value="Genomic_DNA"/>
</dbReference>
<keyword evidence="3" id="KW-1185">Reference proteome</keyword>
<sequence>MNKNSLENFRIEAKALKIPEGMIKAAEGLMEKGVDKIELFGQLEADRGKLDLTVLMKKSGQSEYYYLNRFELAKSNARPLEKEGHQYLVSGPDENGELKTKRFDSAIQAMDFFKAQKTDFELATGKFSDKDIAFRDVLATMKDGKIDYVQKEFRTTFYSPVIRNAHYVDRGKGFSVEQAANMLQGRAVFRENMVSRAGEEYKAWSQYQFDQPKDRYGNYTMKQYGEGYGFDLKKELSAYPIKELDKKESLEKLVSEMQNGNKPVVTLVSPVSGEELKLRVEAVPRYTNLNFFELGGKPLKREELQKDQGQSQSLMEEKGKNKGKSQQQDNGLNM</sequence>
<evidence type="ECO:0000313" key="2">
    <source>
        <dbReference type="EMBL" id="PWS33904.1"/>
    </source>
</evidence>
<protein>
    <recommendedName>
        <fullName evidence="4">DUF3945 domain-containing protein</fullName>
    </recommendedName>
</protein>
<proteinExistence type="predicted"/>
<gene>
    <name evidence="2" type="ORF">DF947_01475</name>
</gene>
<evidence type="ECO:0000256" key="1">
    <source>
        <dbReference type="SAM" id="MobiDB-lite"/>
    </source>
</evidence>
<dbReference type="Proteomes" id="UP000245391">
    <property type="component" value="Unassembled WGS sequence"/>
</dbReference>
<dbReference type="OrthoDB" id="744378at2"/>